<gene>
    <name evidence="8" type="ORF">FME351_LOCUS3748</name>
</gene>
<dbReference type="SUPFAM" id="SSF47954">
    <property type="entry name" value="Cyclin-like"/>
    <property type="match status" value="2"/>
</dbReference>
<evidence type="ECO:0000256" key="5">
    <source>
        <dbReference type="RuleBase" id="RU000383"/>
    </source>
</evidence>
<dbReference type="InterPro" id="IPR006671">
    <property type="entry name" value="Cyclin_N"/>
</dbReference>
<evidence type="ECO:0000256" key="4">
    <source>
        <dbReference type="ARBA" id="ARBA00023306"/>
    </source>
</evidence>
<dbReference type="FunFam" id="1.10.472.10:FF:000001">
    <property type="entry name" value="G2/mitotic-specific cyclin"/>
    <property type="match status" value="1"/>
</dbReference>
<dbReference type="PROSITE" id="PS00292">
    <property type="entry name" value="CYCLINS"/>
    <property type="match status" value="1"/>
</dbReference>
<evidence type="ECO:0008006" key="10">
    <source>
        <dbReference type="Google" id="ProtNLM"/>
    </source>
</evidence>
<keyword evidence="1" id="KW-0132">Cell division</keyword>
<dbReference type="Proteomes" id="UP000663869">
    <property type="component" value="Unassembled WGS sequence"/>
</dbReference>
<dbReference type="InterPro" id="IPR036915">
    <property type="entry name" value="Cyclin-like_sf"/>
</dbReference>
<dbReference type="InterPro" id="IPR013763">
    <property type="entry name" value="Cyclin-like_dom"/>
</dbReference>
<evidence type="ECO:0000313" key="8">
    <source>
        <dbReference type="EMBL" id="CAF3342704.1"/>
    </source>
</evidence>
<dbReference type="PANTHER" id="PTHR10177">
    <property type="entry name" value="CYCLINS"/>
    <property type="match status" value="1"/>
</dbReference>
<dbReference type="Pfam" id="PF02984">
    <property type="entry name" value="Cyclin_C"/>
    <property type="match status" value="1"/>
</dbReference>
<dbReference type="SMART" id="SM01332">
    <property type="entry name" value="Cyclin_C"/>
    <property type="match status" value="1"/>
</dbReference>
<reference evidence="8" key="1">
    <citation type="submission" date="2021-02" db="EMBL/GenBank/DDBJ databases">
        <authorList>
            <person name="Nowell W R."/>
        </authorList>
    </citation>
    <scope>NUCLEOTIDE SEQUENCE</scope>
</reference>
<feature type="domain" description="Cyclin-like" evidence="6">
    <location>
        <begin position="313"/>
        <end position="406"/>
    </location>
</feature>
<proteinExistence type="inferred from homology"/>
<keyword evidence="2" id="KW-0498">Mitosis</keyword>
<evidence type="ECO:0000313" key="9">
    <source>
        <dbReference type="Proteomes" id="UP000663869"/>
    </source>
</evidence>
<evidence type="ECO:0000256" key="2">
    <source>
        <dbReference type="ARBA" id="ARBA00022776"/>
    </source>
</evidence>
<evidence type="ECO:0000256" key="1">
    <source>
        <dbReference type="ARBA" id="ARBA00022618"/>
    </source>
</evidence>
<feature type="domain" description="Cyclin C-terminal" evidence="7">
    <location>
        <begin position="309"/>
        <end position="442"/>
    </location>
</feature>
<keyword evidence="4" id="KW-0131">Cell cycle</keyword>
<evidence type="ECO:0000256" key="3">
    <source>
        <dbReference type="ARBA" id="ARBA00023127"/>
    </source>
</evidence>
<keyword evidence="3 5" id="KW-0195">Cyclin</keyword>
<dbReference type="InterPro" id="IPR004367">
    <property type="entry name" value="Cyclin_C-dom"/>
</dbReference>
<dbReference type="EMBL" id="CAJNYU010000225">
    <property type="protein sequence ID" value="CAF3342704.1"/>
    <property type="molecule type" value="Genomic_DNA"/>
</dbReference>
<evidence type="ECO:0000259" key="7">
    <source>
        <dbReference type="SMART" id="SM01332"/>
    </source>
</evidence>
<dbReference type="Pfam" id="PF00134">
    <property type="entry name" value="Cyclin_N"/>
    <property type="match status" value="1"/>
</dbReference>
<name>A0A817V752_9BILA</name>
<sequence length="478" mass="55904">MNPYSPMFTSAPFRSVNQTSQVIAHIGRTQIQALLNKEHAQTLLYIDTPGDFIIERSLFKIRMMNSNRNVLRPTHNRLPLTDVSSDKIFINTNKTKLCTNFSLHQQENVIPISSRPILTAARSIKKHLIQINDDNRMHISPMVTTISKANIVVLPKQTVFEEKTREQLEQELYELPDYRQTIFEHLKSVEHIYAPKMNFMEYQSDINSAMRTILVDWLIEVADEYKLNDETLFLCVQYVDRFLSTVNVTRSKLQLVGTTCMYVASKYEEMYPPALDEFSFITDNTYETKHILRMEQIVMKMLNFSLSGPTCYTFVQYYLTFFKPTISTKDGDNDYKCLMMLTSYLCTLSLLQDRPFSSYRSSTIAASCLLYANRLLKTDAIWTNRHIQITSYTQRDLNDCVFAIGELYMKTFHQDQATLSILRRYLKNKKDNEHYERRVKEIIHVSLSKIGNEGDNDEVIDLTFDDIDEENMSMEHHR</sequence>
<organism evidence="8 9">
    <name type="scientific">Rotaria socialis</name>
    <dbReference type="NCBI Taxonomy" id="392032"/>
    <lineage>
        <taxon>Eukaryota</taxon>
        <taxon>Metazoa</taxon>
        <taxon>Spiralia</taxon>
        <taxon>Gnathifera</taxon>
        <taxon>Rotifera</taxon>
        <taxon>Eurotatoria</taxon>
        <taxon>Bdelloidea</taxon>
        <taxon>Philodinida</taxon>
        <taxon>Philodinidae</taxon>
        <taxon>Rotaria</taxon>
    </lineage>
</organism>
<dbReference type="SMART" id="SM00385">
    <property type="entry name" value="CYCLIN"/>
    <property type="match status" value="2"/>
</dbReference>
<comment type="caution">
    <text evidence="8">The sequence shown here is derived from an EMBL/GenBank/DDBJ whole genome shotgun (WGS) entry which is preliminary data.</text>
</comment>
<protein>
    <recommendedName>
        <fullName evidence="10">Cyclin A</fullName>
    </recommendedName>
</protein>
<comment type="similarity">
    <text evidence="5">Belongs to the cyclin family.</text>
</comment>
<evidence type="ECO:0000259" key="6">
    <source>
        <dbReference type="SMART" id="SM00385"/>
    </source>
</evidence>
<dbReference type="GO" id="GO:0051301">
    <property type="term" value="P:cell division"/>
    <property type="evidence" value="ECO:0007669"/>
    <property type="project" value="UniProtKB-KW"/>
</dbReference>
<accession>A0A817V752</accession>
<dbReference type="InterPro" id="IPR039361">
    <property type="entry name" value="Cyclin"/>
</dbReference>
<dbReference type="InterPro" id="IPR048258">
    <property type="entry name" value="Cyclins_cyclin-box"/>
</dbReference>
<dbReference type="AlphaFoldDB" id="A0A817V752"/>
<feature type="domain" description="Cyclin-like" evidence="6">
    <location>
        <begin position="216"/>
        <end position="300"/>
    </location>
</feature>
<dbReference type="Gene3D" id="1.10.472.10">
    <property type="entry name" value="Cyclin-like"/>
    <property type="match status" value="2"/>
</dbReference>